<accession>A0A8S9ZL19</accession>
<sequence length="63" mass="7301">MIKTTVKFAQVLFIVSIYKLVFLYNLKSNKFLIISNNLKLIVPEMNLIGTIKLFLLLLLSTRN</sequence>
<keyword evidence="3" id="KW-1185">Reference proteome</keyword>
<keyword evidence="1" id="KW-0472">Membrane</keyword>
<dbReference type="EMBL" id="JABEBT010000063">
    <property type="protein sequence ID" value="KAF7634157.1"/>
    <property type="molecule type" value="Genomic_DNA"/>
</dbReference>
<protein>
    <submittedName>
        <fullName evidence="2">Uncharacterized protein</fullName>
    </submittedName>
</protein>
<organism evidence="2 3">
    <name type="scientific">Meloidogyne graminicola</name>
    <dbReference type="NCBI Taxonomy" id="189291"/>
    <lineage>
        <taxon>Eukaryota</taxon>
        <taxon>Metazoa</taxon>
        <taxon>Ecdysozoa</taxon>
        <taxon>Nematoda</taxon>
        <taxon>Chromadorea</taxon>
        <taxon>Rhabditida</taxon>
        <taxon>Tylenchina</taxon>
        <taxon>Tylenchomorpha</taxon>
        <taxon>Tylenchoidea</taxon>
        <taxon>Meloidogynidae</taxon>
        <taxon>Meloidogyninae</taxon>
        <taxon>Meloidogyne</taxon>
    </lineage>
</organism>
<evidence type="ECO:0000313" key="3">
    <source>
        <dbReference type="Proteomes" id="UP000605970"/>
    </source>
</evidence>
<comment type="caution">
    <text evidence="2">The sequence shown here is derived from an EMBL/GenBank/DDBJ whole genome shotgun (WGS) entry which is preliminary data.</text>
</comment>
<feature type="transmembrane region" description="Helical" evidence="1">
    <location>
        <begin position="6"/>
        <end position="26"/>
    </location>
</feature>
<dbReference type="AlphaFoldDB" id="A0A8S9ZL19"/>
<evidence type="ECO:0000313" key="2">
    <source>
        <dbReference type="EMBL" id="KAF7634157.1"/>
    </source>
</evidence>
<gene>
    <name evidence="2" type="ORF">Mgra_00006455</name>
</gene>
<feature type="transmembrane region" description="Helical" evidence="1">
    <location>
        <begin position="38"/>
        <end position="59"/>
    </location>
</feature>
<name>A0A8S9ZL19_9BILA</name>
<proteinExistence type="predicted"/>
<keyword evidence="1" id="KW-1133">Transmembrane helix</keyword>
<reference evidence="2" key="1">
    <citation type="journal article" date="2020" name="Ecol. Evol.">
        <title>Genome structure and content of the rice root-knot nematode (Meloidogyne graminicola).</title>
        <authorList>
            <person name="Phan N.T."/>
            <person name="Danchin E.G.J."/>
            <person name="Klopp C."/>
            <person name="Perfus-Barbeoch L."/>
            <person name="Kozlowski D.K."/>
            <person name="Koutsovoulos G.D."/>
            <person name="Lopez-Roques C."/>
            <person name="Bouchez O."/>
            <person name="Zahm M."/>
            <person name="Besnard G."/>
            <person name="Bellafiore S."/>
        </authorList>
    </citation>
    <scope>NUCLEOTIDE SEQUENCE</scope>
    <source>
        <strain evidence="2">VN-18</strain>
    </source>
</reference>
<keyword evidence="1" id="KW-0812">Transmembrane</keyword>
<dbReference type="Proteomes" id="UP000605970">
    <property type="component" value="Unassembled WGS sequence"/>
</dbReference>
<evidence type="ECO:0000256" key="1">
    <source>
        <dbReference type="SAM" id="Phobius"/>
    </source>
</evidence>